<dbReference type="PANTHER" id="PTHR23514">
    <property type="entry name" value="BYPASS OF STOP CODON PROTEIN 6"/>
    <property type="match status" value="1"/>
</dbReference>
<evidence type="ECO:0000256" key="1">
    <source>
        <dbReference type="ARBA" id="ARBA00004141"/>
    </source>
</evidence>
<protein>
    <submittedName>
        <fullName evidence="7">Putative MFS-type transporter</fullName>
    </submittedName>
</protein>
<gene>
    <name evidence="7" type="ORF">PhaeoP88_01741</name>
</gene>
<reference evidence="7 8" key="1">
    <citation type="journal article" date="2017" name="Front. Microbiol.">
        <title>Phaeobacter piscinae sp. nov., a species of the Roseobacter group and potential aquaculture probiont.</title>
        <authorList>
            <person name="Sonnenschein E.C."/>
            <person name="Phippen C.B.W."/>
            <person name="Nielsen K.F."/>
            <person name="Mateiu R.V."/>
            <person name="Melchiorsen J."/>
            <person name="Gram L."/>
            <person name="Overmann J."/>
            <person name="Freese H.M."/>
        </authorList>
    </citation>
    <scope>NUCLEOTIDE SEQUENCE [LARGE SCALE GENOMIC DNA]</scope>
    <source>
        <strain evidence="7 8">P88</strain>
    </source>
</reference>
<feature type="transmembrane region" description="Helical" evidence="5">
    <location>
        <begin position="170"/>
        <end position="187"/>
    </location>
</feature>
<feature type="transmembrane region" description="Helical" evidence="5">
    <location>
        <begin position="21"/>
        <end position="40"/>
    </location>
</feature>
<keyword evidence="4 5" id="KW-0472">Membrane</keyword>
<dbReference type="PROSITE" id="PS50850">
    <property type="entry name" value="MFS"/>
    <property type="match status" value="1"/>
</dbReference>
<feature type="domain" description="Major facilitator superfamily (MFS) profile" evidence="6">
    <location>
        <begin position="18"/>
        <end position="389"/>
    </location>
</feature>
<evidence type="ECO:0000313" key="7">
    <source>
        <dbReference type="EMBL" id="AUQ99113.1"/>
    </source>
</evidence>
<feature type="transmembrane region" description="Helical" evidence="5">
    <location>
        <begin position="208"/>
        <end position="230"/>
    </location>
</feature>
<sequence length="389" mass="39550">MSEAQSDHSRRPRQLRSPWRAVSAMFVLNGALFGIWASRIPAISEIHELSPGGLGLLLLLMAAGAILSFPLAGRAADRIGAAHVTRRVALAYVLGLVLLALAPNLPLLAAALFVFGAAHGSMDVAMNAWASEVEARAARPMMSSFHAMFSLGAGLGALSGYAAASIDAQIPAHFLVAGCVSALLTLYMAQIPWVARPAPESGAAKPALLPRGALLAVGFVAFCGAVGEGAMADWSAIFLVLTTGASEADAALGFAVFSIAMVAMRLIGDLVVARIGPVTAGRLAGTSASLGALIAVGWGSYGAAMTGFALMGIGYALVMPLAFSRAASDPDLPAGAAIASVATFGYGGILIGPPMIGVTAELISLPAAFLILAVLAVFIVIFSDVLRRS</sequence>
<dbReference type="InterPro" id="IPR051788">
    <property type="entry name" value="MFS_Transporter"/>
</dbReference>
<feature type="transmembrane region" description="Helical" evidence="5">
    <location>
        <begin position="52"/>
        <end position="72"/>
    </location>
</feature>
<reference evidence="7 8" key="2">
    <citation type="journal article" date="2017" name="Genome Biol. Evol.">
        <title>Trajectories and Drivers of Genome Evolution in Surface-Associated Marine Phaeobacter.</title>
        <authorList>
            <person name="Freese H.M."/>
            <person name="Sikorski J."/>
            <person name="Bunk B."/>
            <person name="Scheuner C."/>
            <person name="Meier-Kolthoff J.P."/>
            <person name="Sproer C."/>
            <person name="Gram L."/>
            <person name="Overmann J."/>
        </authorList>
    </citation>
    <scope>NUCLEOTIDE SEQUENCE [LARGE SCALE GENOMIC DNA]</scope>
    <source>
        <strain evidence="7 8">P88</strain>
    </source>
</reference>
<dbReference type="GO" id="GO:0022857">
    <property type="term" value="F:transmembrane transporter activity"/>
    <property type="evidence" value="ECO:0007669"/>
    <property type="project" value="InterPro"/>
</dbReference>
<dbReference type="InterPro" id="IPR036259">
    <property type="entry name" value="MFS_trans_sf"/>
</dbReference>
<evidence type="ECO:0000256" key="4">
    <source>
        <dbReference type="ARBA" id="ARBA00023136"/>
    </source>
</evidence>
<evidence type="ECO:0000313" key="8">
    <source>
        <dbReference type="Proteomes" id="UP000236447"/>
    </source>
</evidence>
<name>A0A2I7K971_9RHOB</name>
<evidence type="ECO:0000256" key="5">
    <source>
        <dbReference type="SAM" id="Phobius"/>
    </source>
</evidence>
<evidence type="ECO:0000256" key="2">
    <source>
        <dbReference type="ARBA" id="ARBA00022692"/>
    </source>
</evidence>
<dbReference type="Proteomes" id="UP000236447">
    <property type="component" value="Chromosome"/>
</dbReference>
<feature type="transmembrane region" description="Helical" evidence="5">
    <location>
        <begin position="362"/>
        <end position="386"/>
    </location>
</feature>
<keyword evidence="3 5" id="KW-1133">Transmembrane helix</keyword>
<dbReference type="AlphaFoldDB" id="A0A2I7K971"/>
<dbReference type="SUPFAM" id="SSF103473">
    <property type="entry name" value="MFS general substrate transporter"/>
    <property type="match status" value="1"/>
</dbReference>
<dbReference type="InterPro" id="IPR020846">
    <property type="entry name" value="MFS_dom"/>
</dbReference>
<evidence type="ECO:0000256" key="3">
    <source>
        <dbReference type="ARBA" id="ARBA00022989"/>
    </source>
</evidence>
<feature type="transmembrane region" description="Helical" evidence="5">
    <location>
        <begin position="142"/>
        <end position="164"/>
    </location>
</feature>
<dbReference type="EMBL" id="CP010725">
    <property type="protein sequence ID" value="AUQ99113.1"/>
    <property type="molecule type" value="Genomic_DNA"/>
</dbReference>
<dbReference type="PANTHER" id="PTHR23514:SF13">
    <property type="entry name" value="INNER MEMBRANE PROTEIN YBJJ"/>
    <property type="match status" value="1"/>
</dbReference>
<comment type="subcellular location">
    <subcellularLocation>
        <location evidence="1">Membrane</location>
        <topology evidence="1">Multi-pass membrane protein</topology>
    </subcellularLocation>
</comment>
<dbReference type="GO" id="GO:0016020">
    <property type="term" value="C:membrane"/>
    <property type="evidence" value="ECO:0007669"/>
    <property type="project" value="UniProtKB-SubCell"/>
</dbReference>
<accession>A0A2I7K971</accession>
<dbReference type="InterPro" id="IPR011701">
    <property type="entry name" value="MFS"/>
</dbReference>
<keyword evidence="2 5" id="KW-0812">Transmembrane</keyword>
<proteinExistence type="predicted"/>
<dbReference type="RefSeq" id="WP_254696698.1">
    <property type="nucleotide sequence ID" value="NZ_CP010725.1"/>
</dbReference>
<organism evidence="7 8">
    <name type="scientific">Phaeobacter inhibens</name>
    <dbReference type="NCBI Taxonomy" id="221822"/>
    <lineage>
        <taxon>Bacteria</taxon>
        <taxon>Pseudomonadati</taxon>
        <taxon>Pseudomonadota</taxon>
        <taxon>Alphaproteobacteria</taxon>
        <taxon>Rhodobacterales</taxon>
        <taxon>Roseobacteraceae</taxon>
        <taxon>Phaeobacter</taxon>
    </lineage>
</organism>
<dbReference type="Gene3D" id="1.20.1250.20">
    <property type="entry name" value="MFS general substrate transporter like domains"/>
    <property type="match status" value="2"/>
</dbReference>
<dbReference type="Pfam" id="PF07690">
    <property type="entry name" value="MFS_1"/>
    <property type="match status" value="1"/>
</dbReference>
<evidence type="ECO:0000259" key="6">
    <source>
        <dbReference type="PROSITE" id="PS50850"/>
    </source>
</evidence>
<feature type="transmembrane region" description="Helical" evidence="5">
    <location>
        <begin position="335"/>
        <end position="356"/>
    </location>
</feature>
<feature type="transmembrane region" description="Helical" evidence="5">
    <location>
        <begin position="304"/>
        <end position="323"/>
    </location>
</feature>
<dbReference type="CDD" id="cd17393">
    <property type="entry name" value="MFS_MosC_like"/>
    <property type="match status" value="1"/>
</dbReference>